<gene>
    <name evidence="5" type="primary">bioF</name>
    <name evidence="5" type="ORF">GCM10023331_27390</name>
</gene>
<comment type="caution">
    <text evidence="5">The sequence shown here is derived from an EMBL/GenBank/DDBJ whole genome shotgun (WGS) entry which is preliminary data.</text>
</comment>
<accession>A0ABP9DES8</accession>
<dbReference type="PANTHER" id="PTHR13693">
    <property type="entry name" value="CLASS II AMINOTRANSFERASE/8-AMINO-7-OXONONANOATE SYNTHASE"/>
    <property type="match status" value="1"/>
</dbReference>
<comment type="cofactor">
    <cofactor evidence="1">
        <name>pyridoxal 5'-phosphate</name>
        <dbReference type="ChEBI" id="CHEBI:597326"/>
    </cofactor>
</comment>
<evidence type="ECO:0000256" key="3">
    <source>
        <dbReference type="ARBA" id="ARBA00022898"/>
    </source>
</evidence>
<name>A0ABP9DES8_9BACT</name>
<evidence type="ECO:0000313" key="5">
    <source>
        <dbReference type="EMBL" id="GAA4840906.1"/>
    </source>
</evidence>
<keyword evidence="3" id="KW-0663">Pyridoxal phosphate</keyword>
<dbReference type="Pfam" id="PF00155">
    <property type="entry name" value="Aminotran_1_2"/>
    <property type="match status" value="1"/>
</dbReference>
<sequence>MNGWTQELERSLQTLEEADMLRSLNTTTVLDGAHIAHEGKKYFNLISNDYLSLASDPNLQEQFYAQQQDCPQAYRTSATASRLLGGNHLPYEALEQSISRRYQKPAALFYNSGYHANLGILPALAEKGDLILSDKLNHASMIDGMRLSAADLIRYRHLDYEHLEKILQQKRHLYKRVFIVTESIFSMDGDIADLATLVRLKQAYDTLLYVDEAHAVGTSGSLGMGEAEQQGVIADIDLLLCPLGKAMASYGAWLVCEQAVKDILVNRSRTLIFSTALPPVNIHWTAYIWERMPSFNDKREQLKNTSQLVREAIAHLGYEMPSQSHIVPIITGEVSHTVALANQLKEEGFWVLPVRPPTVPKGKARLRMSITDSMNIEDFTPLFQLLEKTTTFKKP</sequence>
<dbReference type="InterPro" id="IPR004839">
    <property type="entry name" value="Aminotransferase_I/II_large"/>
</dbReference>
<dbReference type="RefSeq" id="WP_345372720.1">
    <property type="nucleotide sequence ID" value="NZ_BAABJX010000042.1"/>
</dbReference>
<dbReference type="InterPro" id="IPR015422">
    <property type="entry name" value="PyrdxlP-dep_Trfase_small"/>
</dbReference>
<evidence type="ECO:0000313" key="6">
    <source>
        <dbReference type="Proteomes" id="UP001500298"/>
    </source>
</evidence>
<dbReference type="Gene3D" id="3.90.1150.10">
    <property type="entry name" value="Aspartate Aminotransferase, domain 1"/>
    <property type="match status" value="1"/>
</dbReference>
<dbReference type="Gene3D" id="3.40.640.10">
    <property type="entry name" value="Type I PLP-dependent aspartate aminotransferase-like (Major domain)"/>
    <property type="match status" value="1"/>
</dbReference>
<dbReference type="InterPro" id="IPR015421">
    <property type="entry name" value="PyrdxlP-dep_Trfase_major"/>
</dbReference>
<feature type="domain" description="Aminotransferase class I/classII large" evidence="4">
    <location>
        <begin position="41"/>
        <end position="377"/>
    </location>
</feature>
<dbReference type="PANTHER" id="PTHR13693:SF100">
    <property type="entry name" value="8-AMINO-7-OXONONANOATE SYNTHASE"/>
    <property type="match status" value="1"/>
</dbReference>
<reference evidence="6" key="1">
    <citation type="journal article" date="2019" name="Int. J. Syst. Evol. Microbiol.">
        <title>The Global Catalogue of Microorganisms (GCM) 10K type strain sequencing project: providing services to taxonomists for standard genome sequencing and annotation.</title>
        <authorList>
            <consortium name="The Broad Institute Genomics Platform"/>
            <consortium name="The Broad Institute Genome Sequencing Center for Infectious Disease"/>
            <person name="Wu L."/>
            <person name="Ma J."/>
        </authorList>
    </citation>
    <scope>NUCLEOTIDE SEQUENCE [LARGE SCALE GENOMIC DNA]</scope>
    <source>
        <strain evidence="6">JCM 18326</strain>
    </source>
</reference>
<proteinExistence type="predicted"/>
<protein>
    <submittedName>
        <fullName evidence="5">8-amino-7-oxononanoate synthase</fullName>
    </submittedName>
</protein>
<dbReference type="EMBL" id="BAABJX010000042">
    <property type="protein sequence ID" value="GAA4840906.1"/>
    <property type="molecule type" value="Genomic_DNA"/>
</dbReference>
<dbReference type="InterPro" id="IPR015424">
    <property type="entry name" value="PyrdxlP-dep_Trfase"/>
</dbReference>
<organism evidence="5 6">
    <name type="scientific">Algivirga pacifica</name>
    <dbReference type="NCBI Taxonomy" id="1162670"/>
    <lineage>
        <taxon>Bacteria</taxon>
        <taxon>Pseudomonadati</taxon>
        <taxon>Bacteroidota</taxon>
        <taxon>Cytophagia</taxon>
        <taxon>Cytophagales</taxon>
        <taxon>Flammeovirgaceae</taxon>
        <taxon>Algivirga</taxon>
    </lineage>
</organism>
<keyword evidence="6" id="KW-1185">Reference proteome</keyword>
<keyword evidence="2" id="KW-0808">Transferase</keyword>
<evidence type="ECO:0000259" key="4">
    <source>
        <dbReference type="Pfam" id="PF00155"/>
    </source>
</evidence>
<evidence type="ECO:0000256" key="2">
    <source>
        <dbReference type="ARBA" id="ARBA00022679"/>
    </source>
</evidence>
<dbReference type="InterPro" id="IPR050087">
    <property type="entry name" value="AON_synthase_class-II"/>
</dbReference>
<dbReference type="SUPFAM" id="SSF53383">
    <property type="entry name" value="PLP-dependent transferases"/>
    <property type="match status" value="1"/>
</dbReference>
<dbReference type="Proteomes" id="UP001500298">
    <property type="component" value="Unassembled WGS sequence"/>
</dbReference>
<evidence type="ECO:0000256" key="1">
    <source>
        <dbReference type="ARBA" id="ARBA00001933"/>
    </source>
</evidence>